<dbReference type="CDD" id="cd01994">
    <property type="entry name" value="AANH_PF0828-like"/>
    <property type="match status" value="1"/>
</dbReference>
<feature type="domain" description="Diphthamide synthase" evidence="1">
    <location>
        <begin position="4"/>
        <end position="219"/>
    </location>
</feature>
<dbReference type="InterPro" id="IPR002761">
    <property type="entry name" value="Diphthami_syn_dom"/>
</dbReference>
<dbReference type="RefSeq" id="WP_085030916.1">
    <property type="nucleotide sequence ID" value="NZ_CP020772.1"/>
</dbReference>
<dbReference type="NCBIfam" id="TIGR00290">
    <property type="entry name" value="MJ0570_dom"/>
    <property type="match status" value="1"/>
</dbReference>
<organism evidence="2 3">
    <name type="scientific">Halobacillus mangrovi</name>
    <dbReference type="NCBI Taxonomy" id="402384"/>
    <lineage>
        <taxon>Bacteria</taxon>
        <taxon>Bacillati</taxon>
        <taxon>Bacillota</taxon>
        <taxon>Bacilli</taxon>
        <taxon>Bacillales</taxon>
        <taxon>Bacillaceae</taxon>
        <taxon>Halobacillus</taxon>
    </lineage>
</organism>
<dbReference type="Gene3D" id="3.90.1490.10">
    <property type="entry name" value="putative n-type atp pyrophosphatase, domain 2"/>
    <property type="match status" value="1"/>
</dbReference>
<evidence type="ECO:0000313" key="2">
    <source>
        <dbReference type="EMBL" id="ARI78457.1"/>
    </source>
</evidence>
<dbReference type="Pfam" id="PF01902">
    <property type="entry name" value="Diphthami_syn_2"/>
    <property type="match status" value="1"/>
</dbReference>
<dbReference type="InterPro" id="IPR014729">
    <property type="entry name" value="Rossmann-like_a/b/a_fold"/>
</dbReference>
<dbReference type="SUPFAM" id="SSF52402">
    <property type="entry name" value="Adenine nucleotide alpha hydrolases-like"/>
    <property type="match status" value="1"/>
</dbReference>
<dbReference type="Proteomes" id="UP000192527">
    <property type="component" value="Chromosome"/>
</dbReference>
<name>A0A1W5ZZ08_9BACI</name>
<keyword evidence="3" id="KW-1185">Reference proteome</keyword>
<sequence>MKPVIVSWSGGKDSALALYEVMNDERFEVKGLFSTFSKQSSRLPIHEVKRSLIKKQANFIGLPLYEIEMPDKATNEQYEETLGQQFEQWQMQGIQTIVYADLFLEDIRNYRDRLIAKFNMESWYPLWKRDTEKVAEHFLNQGFQAIVTTIDVEKVSEALVGLPYDKEFLSKLPKGVDPCGENGEFHTFVYGGPIFQRQVHVQTSDPFYTMTGRFCHIELM</sequence>
<dbReference type="AlphaFoldDB" id="A0A1W5ZZ08"/>
<reference evidence="2 3" key="1">
    <citation type="submission" date="2017-04" db="EMBL/GenBank/DDBJ databases">
        <title>The whole genome sequencing and assembly of Halobacillus mangrovi strain.</title>
        <authorList>
            <person name="Lee S.-J."/>
            <person name="Park M.-K."/>
            <person name="Kim J.-Y."/>
            <person name="Lee Y.-J."/>
            <person name="Yi H."/>
            <person name="Bahn Y.-S."/>
            <person name="Kim J.F."/>
            <person name="Lee D.-W."/>
        </authorList>
    </citation>
    <scope>NUCLEOTIDE SEQUENCE [LARGE SCALE GENOMIC DNA]</scope>
    <source>
        <strain evidence="2 3">KTB 131</strain>
    </source>
</reference>
<gene>
    <name evidence="2" type="ORF">HM131_17150</name>
</gene>
<evidence type="ECO:0000259" key="1">
    <source>
        <dbReference type="Pfam" id="PF01902"/>
    </source>
</evidence>
<dbReference type="EMBL" id="CP020772">
    <property type="protein sequence ID" value="ARI78457.1"/>
    <property type="molecule type" value="Genomic_DNA"/>
</dbReference>
<protein>
    <recommendedName>
        <fullName evidence="1">Diphthamide synthase domain-containing protein</fullName>
    </recommendedName>
</protein>
<dbReference type="OrthoDB" id="3572539at2"/>
<dbReference type="KEGG" id="hmn:HM131_17150"/>
<dbReference type="STRING" id="402384.HM131_17150"/>
<accession>A0A1W5ZZ08</accession>
<evidence type="ECO:0000313" key="3">
    <source>
        <dbReference type="Proteomes" id="UP000192527"/>
    </source>
</evidence>
<dbReference type="Gene3D" id="3.40.50.620">
    <property type="entry name" value="HUPs"/>
    <property type="match status" value="1"/>
</dbReference>
<proteinExistence type="predicted"/>